<keyword evidence="15" id="KW-0325">Glycoprotein</keyword>
<comment type="subcellular location">
    <subcellularLocation>
        <location evidence="1">Cell membrane</location>
        <location evidence="1">Sarcolemma</location>
    </subcellularLocation>
    <subcellularLocation>
        <location evidence="4">Cell membrane</location>
        <topology evidence="4">Single-pass type I membrane protein</topology>
    </subcellularLocation>
    <subcellularLocation>
        <location evidence="3">Cytoplasm</location>
        <location evidence="3">Cytoskeleton</location>
    </subcellularLocation>
    <subcellularLocation>
        <location evidence="5">Nucleus</location>
        <location evidence="5">Nucleoplasm</location>
    </subcellularLocation>
    <subcellularLocation>
        <location evidence="24">Postsynaptic cell membrane</location>
    </subcellularLocation>
    <subcellularLocation>
        <location evidence="2">Secreted</location>
        <location evidence="2">Extracellular space</location>
    </subcellularLocation>
</comment>
<dbReference type="Pfam" id="PF18424">
    <property type="entry name" value="a_DG1_N2"/>
    <property type="match status" value="1"/>
</dbReference>
<feature type="domain" description="Peptidase S72" evidence="27">
    <location>
        <begin position="576"/>
        <end position="684"/>
    </location>
</feature>
<sequence>MKDWDRCDNCSSNLDCTKSQNFVKRKRTYSIKMNSLTFLSLGFLLISQCVAQDFKLDVENLVNSLDFKKPGKTEPVALHWGIADTSAVVGKMFNYVIPSDAFKGDIISYKIMEVGKDGLPVWLHFDSKNHQLKGIPSPGDLGQHYLEVVVKGFKNSVAKDVFSVTVTGESPVLKYTPSNSQNGKPQVVRCRREVPETAVTIVVDADLESLPALNRLDLVNSAASYLGLANDMMKLLPKGDKPMIDSSTLVAGSGNIKEPKHTGVQVSWLVGCGQVEKDHMPVLHHVEKTALNGSLASAVGYQISGWQVTNTLFQEAPHRRRRAIRATATPAVTRGPPTVSEVVTVTDPIKPTDTEEPMTRSIPIMVSPSLDIHPTKSVVVPPATPEPTEMMTKVVTKATPIMPPTTPTGTPQPVPTKTEILPTKTHVMTAAPPTDSKPEPTPPKTDTESTMIDNTPKCDDGSQAAPVRKGKMNDIVFTEGESRVIVVPDDLFYDCMEGSTGQLRLDLFIDGMKVLDPNSWIGLQRKNNKWYITGAPLANDRGKKSYRITAQNRKGLFPPAVDNFMVTVKKSNVKALENPSHELGLVLDEDFDKFTVAKRMILVNQIKRIYRDDSTDNISILKFERGSVKFGWTNNTLPTDYCPIDGIKKVVGKLVKEDGQLTDRAKRMLKDFSVNKATSQPKGECMNNPDFPVHGEVVQPIDPIADPKTPKPTPKPTTLTPKKEEQESDDDMLITTVVPAVVIIIILLIALFIACCLYRKRRKGKMSLEDKNTFVNKGAPIIFPDEYDEKPNDANKPLIMDDEKPPMPPPEYTRASSESSRSSDHKNEEYEEHDMTDMSSPMIQPPPPIHSSGGNKQPRPHMQTAYNNKPAPYVPP</sequence>
<keyword evidence="6" id="KW-1003">Cell membrane</keyword>
<evidence type="ECO:0000256" key="20">
    <source>
        <dbReference type="ARBA" id="ARBA00024991"/>
    </source>
</evidence>
<evidence type="ECO:0000256" key="17">
    <source>
        <dbReference type="ARBA" id="ARBA00023242"/>
    </source>
</evidence>
<comment type="function">
    <text evidence="19">The dystroglycan complex is involved in a number of processes including laminin and basement membrane assembly, sarcolemmal stability, cell survival, peripheral nerve myelination, nodal structure, cell migration, and epithelial polarization.</text>
</comment>
<evidence type="ECO:0000256" key="22">
    <source>
        <dbReference type="ARBA" id="ARBA00030092"/>
    </source>
</evidence>
<evidence type="ECO:0000256" key="11">
    <source>
        <dbReference type="ARBA" id="ARBA00022729"/>
    </source>
</evidence>
<dbReference type="Pfam" id="PF05345">
    <property type="entry name" value="He_PIG"/>
    <property type="match status" value="1"/>
</dbReference>
<keyword evidence="12 26" id="KW-1133">Transmembrane helix</keyword>
<evidence type="ECO:0000256" key="3">
    <source>
        <dbReference type="ARBA" id="ARBA00004245"/>
    </source>
</evidence>
<keyword evidence="8" id="KW-0964">Secreted</keyword>
<feature type="transmembrane region" description="Helical" evidence="26">
    <location>
        <begin position="732"/>
        <end position="758"/>
    </location>
</feature>
<dbReference type="GO" id="GO:0005576">
    <property type="term" value="C:extracellular region"/>
    <property type="evidence" value="ECO:0007669"/>
    <property type="project" value="UniProtKB-SubCell"/>
</dbReference>
<feature type="compositionally biased region" description="Basic and acidic residues" evidence="25">
    <location>
        <begin position="789"/>
        <end position="805"/>
    </location>
</feature>
<evidence type="ECO:0000256" key="25">
    <source>
        <dbReference type="SAM" id="MobiDB-lite"/>
    </source>
</evidence>
<dbReference type="GO" id="GO:0016011">
    <property type="term" value="C:dystroglycan complex"/>
    <property type="evidence" value="ECO:0007669"/>
    <property type="project" value="TreeGrafter"/>
</dbReference>
<evidence type="ECO:0000313" key="28">
    <source>
        <dbReference type="EMBL" id="CAC5393663.1"/>
    </source>
</evidence>
<feature type="region of interest" description="Disordered" evidence="25">
    <location>
        <begin position="428"/>
        <end position="464"/>
    </location>
</feature>
<evidence type="ECO:0000256" key="19">
    <source>
        <dbReference type="ARBA" id="ARBA00023567"/>
    </source>
</evidence>
<feature type="region of interest" description="Disordered" evidence="25">
    <location>
        <begin position="700"/>
        <end position="728"/>
    </location>
</feature>
<dbReference type="Pfam" id="PF05454">
    <property type="entry name" value="DAG1"/>
    <property type="match status" value="1"/>
</dbReference>
<gene>
    <name evidence="28" type="ORF">MCOR_28506</name>
</gene>
<keyword evidence="26" id="KW-0472">Membrane</keyword>
<accession>A0A6J8CB75</accession>
<evidence type="ECO:0000256" key="7">
    <source>
        <dbReference type="ARBA" id="ARBA00022490"/>
    </source>
</evidence>
<dbReference type="AlphaFoldDB" id="A0A6J8CB75"/>
<keyword evidence="16" id="KW-0206">Cytoskeleton</keyword>
<keyword evidence="10 26" id="KW-0812">Transmembrane</keyword>
<dbReference type="InterPro" id="IPR008465">
    <property type="entry name" value="DAG1_C"/>
</dbReference>
<evidence type="ECO:0000256" key="26">
    <source>
        <dbReference type="SAM" id="Phobius"/>
    </source>
</evidence>
<evidence type="ECO:0000256" key="15">
    <source>
        <dbReference type="ARBA" id="ARBA00023180"/>
    </source>
</evidence>
<dbReference type="GO" id="GO:0042383">
    <property type="term" value="C:sarcolemma"/>
    <property type="evidence" value="ECO:0007669"/>
    <property type="project" value="UniProtKB-SubCell"/>
</dbReference>
<organism evidence="28 29">
    <name type="scientific">Mytilus coruscus</name>
    <name type="common">Sea mussel</name>
    <dbReference type="NCBI Taxonomy" id="42192"/>
    <lineage>
        <taxon>Eukaryota</taxon>
        <taxon>Metazoa</taxon>
        <taxon>Spiralia</taxon>
        <taxon>Lophotrochozoa</taxon>
        <taxon>Mollusca</taxon>
        <taxon>Bivalvia</taxon>
        <taxon>Autobranchia</taxon>
        <taxon>Pteriomorphia</taxon>
        <taxon>Mytilida</taxon>
        <taxon>Mytiloidea</taxon>
        <taxon>Mytilidae</taxon>
        <taxon>Mytilinae</taxon>
        <taxon>Mytilus</taxon>
    </lineage>
</organism>
<keyword evidence="29" id="KW-1185">Reference proteome</keyword>
<evidence type="ECO:0000256" key="18">
    <source>
        <dbReference type="ARBA" id="ARBA00023257"/>
    </source>
</evidence>
<evidence type="ECO:0000256" key="6">
    <source>
        <dbReference type="ARBA" id="ARBA00022475"/>
    </source>
</evidence>
<evidence type="ECO:0000256" key="24">
    <source>
        <dbReference type="ARBA" id="ARBA00034100"/>
    </source>
</evidence>
<dbReference type="GO" id="GO:0045211">
    <property type="term" value="C:postsynaptic membrane"/>
    <property type="evidence" value="ECO:0007669"/>
    <property type="project" value="UniProtKB-SubCell"/>
</dbReference>
<dbReference type="GO" id="GO:0005509">
    <property type="term" value="F:calcium ion binding"/>
    <property type="evidence" value="ECO:0007669"/>
    <property type="project" value="InterPro"/>
</dbReference>
<dbReference type="InterPro" id="IPR006644">
    <property type="entry name" value="Cadg"/>
</dbReference>
<dbReference type="OrthoDB" id="5990676at2759"/>
<dbReference type="Proteomes" id="UP000507470">
    <property type="component" value="Unassembled WGS sequence"/>
</dbReference>
<evidence type="ECO:0000313" key="29">
    <source>
        <dbReference type="Proteomes" id="UP000507470"/>
    </source>
</evidence>
<dbReference type="SUPFAM" id="SSF111006">
    <property type="entry name" value="Dystroglycan, domain 2"/>
    <property type="match status" value="1"/>
</dbReference>
<name>A0A6J8CB75_MYTCO</name>
<dbReference type="Gene3D" id="2.60.40.10">
    <property type="entry name" value="Immunoglobulins"/>
    <property type="match status" value="1"/>
</dbReference>
<dbReference type="GO" id="GO:0005654">
    <property type="term" value="C:nucleoplasm"/>
    <property type="evidence" value="ECO:0007669"/>
    <property type="project" value="UniProtKB-SubCell"/>
</dbReference>
<evidence type="ECO:0000256" key="16">
    <source>
        <dbReference type="ARBA" id="ARBA00023212"/>
    </source>
</evidence>
<dbReference type="EMBL" id="CACVKT020005206">
    <property type="protein sequence ID" value="CAC5393663.1"/>
    <property type="molecule type" value="Genomic_DNA"/>
</dbReference>
<dbReference type="InterPro" id="IPR041631">
    <property type="entry name" value="Alpha_DG1_N2"/>
</dbReference>
<evidence type="ECO:0000256" key="14">
    <source>
        <dbReference type="ARBA" id="ARBA00023157"/>
    </source>
</evidence>
<dbReference type="SUPFAM" id="SSF49313">
    <property type="entry name" value="Cadherin-like"/>
    <property type="match status" value="1"/>
</dbReference>
<keyword evidence="9" id="KW-0597">Phosphoprotein</keyword>
<evidence type="ECO:0000256" key="4">
    <source>
        <dbReference type="ARBA" id="ARBA00004251"/>
    </source>
</evidence>
<evidence type="ECO:0000256" key="5">
    <source>
        <dbReference type="ARBA" id="ARBA00004642"/>
    </source>
</evidence>
<comment type="function">
    <text evidence="20">Transmembrane protein that plays important roles in connecting the extracellular matrix to the cytoskeleton. Acts as a cell adhesion receptor in both muscle and non-muscle tissues. Receptor for both DMD and UTRN and, through these interactions, scaffolds axin to the cytoskeleton. Also functions in cell adhesion-mediated signaling and implicated in cell polarity.</text>
</comment>
<dbReference type="SMART" id="SM00736">
    <property type="entry name" value="CADG"/>
    <property type="match status" value="1"/>
</dbReference>
<protein>
    <recommendedName>
        <fullName evidence="21">Dystroglycan 1</fullName>
    </recommendedName>
    <alternativeName>
        <fullName evidence="23">Dystroglycan</fullName>
    </alternativeName>
    <alternativeName>
        <fullName evidence="22">Dystrophin-associated glycoprotein 1</fullName>
    </alternativeName>
</protein>
<dbReference type="Gene3D" id="3.30.70.1040">
    <property type="entry name" value="Dystroglycan, domain 2"/>
    <property type="match status" value="1"/>
</dbReference>
<dbReference type="InterPro" id="IPR030398">
    <property type="entry name" value="SEA_DG_dom"/>
</dbReference>
<keyword evidence="11" id="KW-0732">Signal</keyword>
<evidence type="ECO:0000256" key="23">
    <source>
        <dbReference type="ARBA" id="ARBA00031034"/>
    </source>
</evidence>
<dbReference type="InterPro" id="IPR027468">
    <property type="entry name" value="Alpha-dystroglycan_domain_2"/>
</dbReference>
<keyword evidence="7" id="KW-0963">Cytoplasm</keyword>
<dbReference type="InterPro" id="IPR015919">
    <property type="entry name" value="Cadherin-like_sf"/>
</dbReference>
<dbReference type="GO" id="GO:0002009">
    <property type="term" value="P:morphogenesis of an epithelium"/>
    <property type="evidence" value="ECO:0007669"/>
    <property type="project" value="TreeGrafter"/>
</dbReference>
<keyword evidence="14" id="KW-1015">Disulfide bond</keyword>
<dbReference type="GO" id="GO:0007411">
    <property type="term" value="P:axon guidance"/>
    <property type="evidence" value="ECO:0007669"/>
    <property type="project" value="TreeGrafter"/>
</dbReference>
<keyword evidence="17" id="KW-0539">Nucleus</keyword>
<keyword evidence="13" id="KW-0770">Synapse</keyword>
<dbReference type="GO" id="GO:0021675">
    <property type="term" value="P:nerve development"/>
    <property type="evidence" value="ECO:0007669"/>
    <property type="project" value="TreeGrafter"/>
</dbReference>
<dbReference type="PROSITE" id="PS51699">
    <property type="entry name" value="SEA_DG"/>
    <property type="match status" value="1"/>
</dbReference>
<dbReference type="GO" id="GO:0005856">
    <property type="term" value="C:cytoskeleton"/>
    <property type="evidence" value="ECO:0007669"/>
    <property type="project" value="UniProtKB-SubCell"/>
</dbReference>
<dbReference type="InterPro" id="IPR013783">
    <property type="entry name" value="Ig-like_fold"/>
</dbReference>
<dbReference type="PANTHER" id="PTHR21559">
    <property type="entry name" value="DYSTROGLYCAN-RELATED"/>
    <property type="match status" value="1"/>
</dbReference>
<reference evidence="28 29" key="1">
    <citation type="submission" date="2020-06" db="EMBL/GenBank/DDBJ databases">
        <authorList>
            <person name="Li R."/>
            <person name="Bekaert M."/>
        </authorList>
    </citation>
    <scope>NUCLEOTIDE SEQUENCE [LARGE SCALE GENOMIC DNA]</scope>
    <source>
        <strain evidence="29">wild</strain>
    </source>
</reference>
<evidence type="ECO:0000256" key="10">
    <source>
        <dbReference type="ARBA" id="ARBA00022692"/>
    </source>
</evidence>
<evidence type="ECO:0000256" key="8">
    <source>
        <dbReference type="ARBA" id="ARBA00022525"/>
    </source>
</evidence>
<evidence type="ECO:0000256" key="13">
    <source>
        <dbReference type="ARBA" id="ARBA00023018"/>
    </source>
</evidence>
<keyword evidence="18" id="KW-0628">Postsynaptic cell membrane</keyword>
<evidence type="ECO:0000259" key="27">
    <source>
        <dbReference type="PROSITE" id="PS51699"/>
    </source>
</evidence>
<feature type="compositionally biased region" description="Basic and acidic residues" evidence="25">
    <location>
        <begin position="821"/>
        <end position="836"/>
    </location>
</feature>
<feature type="region of interest" description="Disordered" evidence="25">
    <location>
        <begin position="782"/>
        <end position="876"/>
    </location>
</feature>
<proteinExistence type="predicted"/>
<dbReference type="GO" id="GO:0043236">
    <property type="term" value="F:laminin binding"/>
    <property type="evidence" value="ECO:0007669"/>
    <property type="project" value="TreeGrafter"/>
</dbReference>
<evidence type="ECO:0000256" key="9">
    <source>
        <dbReference type="ARBA" id="ARBA00022553"/>
    </source>
</evidence>
<evidence type="ECO:0000256" key="1">
    <source>
        <dbReference type="ARBA" id="ARBA00004135"/>
    </source>
</evidence>
<evidence type="ECO:0000256" key="2">
    <source>
        <dbReference type="ARBA" id="ARBA00004239"/>
    </source>
</evidence>
<dbReference type="CDD" id="cd11303">
    <property type="entry name" value="Dystroglycan_repeat"/>
    <property type="match status" value="1"/>
</dbReference>
<dbReference type="PANTHER" id="PTHR21559:SF21">
    <property type="entry name" value="DYSTROGLYCAN 1"/>
    <property type="match status" value="1"/>
</dbReference>
<evidence type="ECO:0000256" key="12">
    <source>
        <dbReference type="ARBA" id="ARBA00022989"/>
    </source>
</evidence>
<evidence type="ECO:0000256" key="21">
    <source>
        <dbReference type="ARBA" id="ARBA00026224"/>
    </source>
</evidence>